<keyword evidence="4 8" id="KW-0812">Transmembrane</keyword>
<name>A0A7J7KLE1_BUGNE</name>
<dbReference type="Proteomes" id="UP000593567">
    <property type="component" value="Unassembled WGS sequence"/>
</dbReference>
<evidence type="ECO:0000256" key="6">
    <source>
        <dbReference type="ARBA" id="ARBA00022989"/>
    </source>
</evidence>
<evidence type="ECO:0000256" key="3">
    <source>
        <dbReference type="ARBA" id="ARBA00008691"/>
    </source>
</evidence>
<evidence type="ECO:0000256" key="5">
    <source>
        <dbReference type="ARBA" id="ARBA00022949"/>
    </source>
</evidence>
<dbReference type="GO" id="GO:0005911">
    <property type="term" value="C:cell-cell junction"/>
    <property type="evidence" value="ECO:0007669"/>
    <property type="project" value="TreeGrafter"/>
</dbReference>
<comment type="subcellular location">
    <subcellularLocation>
        <location evidence="2">Cell junction</location>
    </subcellularLocation>
    <subcellularLocation>
        <location evidence="1">Membrane</location>
        <topology evidence="1">Multi-pass membrane protein</topology>
    </subcellularLocation>
</comment>
<comment type="similarity">
    <text evidence="3">Belongs to the TMEM47 family.</text>
</comment>
<comment type="caution">
    <text evidence="9">The sequence shown here is derived from an EMBL/GenBank/DDBJ whole genome shotgun (WGS) entry which is preliminary data.</text>
</comment>
<dbReference type="Gene3D" id="1.20.140.150">
    <property type="match status" value="1"/>
</dbReference>
<feature type="transmembrane region" description="Helical" evidence="8">
    <location>
        <begin position="174"/>
        <end position="196"/>
    </location>
</feature>
<dbReference type="InterPro" id="IPR015664">
    <property type="entry name" value="P53_induced"/>
</dbReference>
<dbReference type="InterPro" id="IPR004031">
    <property type="entry name" value="PMP22/EMP/MP20/Claudin"/>
</dbReference>
<dbReference type="OrthoDB" id="8655982at2759"/>
<feature type="transmembrane region" description="Helical" evidence="8">
    <location>
        <begin position="28"/>
        <end position="45"/>
    </location>
</feature>
<gene>
    <name evidence="9" type="ORF">EB796_003074</name>
</gene>
<accession>A0A7J7KLE1</accession>
<evidence type="ECO:0000256" key="7">
    <source>
        <dbReference type="ARBA" id="ARBA00023136"/>
    </source>
</evidence>
<dbReference type="GO" id="GO:0016020">
    <property type="term" value="C:membrane"/>
    <property type="evidence" value="ECO:0007669"/>
    <property type="project" value="UniProtKB-SubCell"/>
</dbReference>
<evidence type="ECO:0000256" key="2">
    <source>
        <dbReference type="ARBA" id="ARBA00004282"/>
    </source>
</evidence>
<evidence type="ECO:0000256" key="8">
    <source>
        <dbReference type="SAM" id="Phobius"/>
    </source>
</evidence>
<dbReference type="Pfam" id="PF00822">
    <property type="entry name" value="PMP22_Claudin"/>
    <property type="match status" value="1"/>
</dbReference>
<reference evidence="9" key="1">
    <citation type="submission" date="2020-06" db="EMBL/GenBank/DDBJ databases">
        <title>Draft genome of Bugula neritina, a colonial animal packing powerful symbionts and potential medicines.</title>
        <authorList>
            <person name="Rayko M."/>
        </authorList>
    </citation>
    <scope>NUCLEOTIDE SEQUENCE [LARGE SCALE GENOMIC DNA]</scope>
    <source>
        <strain evidence="9">Kwan_BN1</strain>
    </source>
</reference>
<organism evidence="9 10">
    <name type="scientific">Bugula neritina</name>
    <name type="common">Brown bryozoan</name>
    <name type="synonym">Sertularia neritina</name>
    <dbReference type="NCBI Taxonomy" id="10212"/>
    <lineage>
        <taxon>Eukaryota</taxon>
        <taxon>Metazoa</taxon>
        <taxon>Spiralia</taxon>
        <taxon>Lophotrochozoa</taxon>
        <taxon>Bryozoa</taxon>
        <taxon>Gymnolaemata</taxon>
        <taxon>Cheilostomatida</taxon>
        <taxon>Flustrina</taxon>
        <taxon>Buguloidea</taxon>
        <taxon>Bugulidae</taxon>
        <taxon>Bugula</taxon>
    </lineage>
</organism>
<keyword evidence="7 8" id="KW-0472">Membrane</keyword>
<proteinExistence type="inferred from homology"/>
<keyword evidence="10" id="KW-1185">Reference proteome</keyword>
<dbReference type="EMBL" id="VXIV02000390">
    <property type="protein sequence ID" value="KAF6038628.1"/>
    <property type="molecule type" value="Genomic_DNA"/>
</dbReference>
<dbReference type="GO" id="GO:0098609">
    <property type="term" value="P:cell-cell adhesion"/>
    <property type="evidence" value="ECO:0007669"/>
    <property type="project" value="TreeGrafter"/>
</dbReference>
<feature type="transmembrane region" description="Helical" evidence="8">
    <location>
        <begin position="131"/>
        <end position="154"/>
    </location>
</feature>
<dbReference type="PANTHER" id="PTHR14399:SF5">
    <property type="entry name" value="CELL JUNCTION PROTEIN VAB-9"/>
    <property type="match status" value="1"/>
</dbReference>
<keyword evidence="6 8" id="KW-1133">Transmembrane helix</keyword>
<evidence type="ECO:0000313" key="9">
    <source>
        <dbReference type="EMBL" id="KAF6038628.1"/>
    </source>
</evidence>
<evidence type="ECO:0000256" key="4">
    <source>
        <dbReference type="ARBA" id="ARBA00022692"/>
    </source>
</evidence>
<protein>
    <submittedName>
        <fullName evidence="9">Uncharacterized protein</fullName>
    </submittedName>
</protein>
<evidence type="ECO:0000256" key="1">
    <source>
        <dbReference type="ARBA" id="ARBA00004141"/>
    </source>
</evidence>
<sequence length="213" mass="23526">MDYDDADHDGSSPTTKLEVVTIYRPTRVVAAVCCFVVTLLMIISICPTDWVDTMETAGSVVKQKEGLFRKCNASNVADKTLPRDLQGCSNQEKAFMKGVAALIIISWLLTLTAGSLISYGMFSQLDELKVIVYRVSMILLSITGVLLLISLIIFPVMVSKALNSSLRETTWHVGWAYMLDWGSLVIVIFAIILLAADRNPDETSVMEKVVRSQ</sequence>
<evidence type="ECO:0000313" key="10">
    <source>
        <dbReference type="Proteomes" id="UP000593567"/>
    </source>
</evidence>
<feature type="transmembrane region" description="Helical" evidence="8">
    <location>
        <begin position="99"/>
        <end position="119"/>
    </location>
</feature>
<dbReference type="PANTHER" id="PTHR14399">
    <property type="entry name" value="P53-INDUCED PROTEIN RELATED"/>
    <property type="match status" value="1"/>
</dbReference>
<dbReference type="AlphaFoldDB" id="A0A7J7KLE1"/>
<keyword evidence="5" id="KW-0965">Cell junction</keyword>